<feature type="region of interest" description="Disordered" evidence="1">
    <location>
        <begin position="319"/>
        <end position="443"/>
    </location>
</feature>
<name>A0A5C3QCB6_9AGAR</name>
<dbReference type="EMBL" id="ML178832">
    <property type="protein sequence ID" value="TFK99704.1"/>
    <property type="molecule type" value="Genomic_DNA"/>
</dbReference>
<evidence type="ECO:0000256" key="1">
    <source>
        <dbReference type="SAM" id="MobiDB-lite"/>
    </source>
</evidence>
<dbReference type="AlphaFoldDB" id="A0A5C3QCB6"/>
<keyword evidence="3" id="KW-1185">Reference proteome</keyword>
<feature type="compositionally biased region" description="Basic residues" evidence="1">
    <location>
        <begin position="1"/>
        <end position="10"/>
    </location>
</feature>
<feature type="region of interest" description="Disordered" evidence="1">
    <location>
        <begin position="265"/>
        <end position="288"/>
    </location>
</feature>
<sequence>MEDLTKHKRPALPSSSTDFALPASSSSSGPSNEEMNILHQRFRRPSLLAPKYVSETRLHSPLALSVFDLYPGSGSLAKRRGTPVQTRLGNGEESDREAMWTDTSSPSQMSSADRTPPQMELDPGNDHPPQALNAGERPESSRSGAGRSKRRAPSTPPPKSRPLDQSSVYSAAVPPEITPLSMKRRSLPLKTPRVLRLLNENKPEDDEVKSEAAFQQLISSLPMQPKTPSDRGRHPTDFGLEGYQREDTPSDDGEEEAIFAFNPTPTASDSIAIRPHPRSGRATPSTLGDDFVPESPVISAMDVDSVVSVSPSFSSMSSMAHSWRYTPPPTSSAVRSNKRKLEDRFDPYPSAKRRAVSPSVAHLRDSSSMPHSPRALHPSRGMPLPISIPQSAASSTASSPTISTQHLPCSHSHGHGNYGQGYSSHNGSGRPSPMPMTPSTICASPTMRASMGLASPILRPVARMRWGPGDEREVDGAGDGVNGLSLAG</sequence>
<accession>A0A5C3QCB6</accession>
<organism evidence="2 3">
    <name type="scientific">Pterulicium gracile</name>
    <dbReference type="NCBI Taxonomy" id="1884261"/>
    <lineage>
        <taxon>Eukaryota</taxon>
        <taxon>Fungi</taxon>
        <taxon>Dikarya</taxon>
        <taxon>Basidiomycota</taxon>
        <taxon>Agaricomycotina</taxon>
        <taxon>Agaricomycetes</taxon>
        <taxon>Agaricomycetidae</taxon>
        <taxon>Agaricales</taxon>
        <taxon>Pleurotineae</taxon>
        <taxon>Pterulaceae</taxon>
        <taxon>Pterulicium</taxon>
    </lineage>
</organism>
<feature type="compositionally biased region" description="Low complexity" evidence="1">
    <location>
        <begin position="14"/>
        <end position="31"/>
    </location>
</feature>
<feature type="region of interest" description="Disordered" evidence="1">
    <location>
        <begin position="68"/>
        <end position="190"/>
    </location>
</feature>
<protein>
    <submittedName>
        <fullName evidence="2">Uncharacterized protein</fullName>
    </submittedName>
</protein>
<gene>
    <name evidence="2" type="ORF">BDV98DRAFT_650653</name>
</gene>
<feature type="region of interest" description="Disordered" evidence="1">
    <location>
        <begin position="1"/>
        <end position="38"/>
    </location>
</feature>
<feature type="region of interest" description="Disordered" evidence="1">
    <location>
        <begin position="467"/>
        <end position="488"/>
    </location>
</feature>
<dbReference type="STRING" id="1884261.A0A5C3QCB6"/>
<feature type="compositionally biased region" description="Polar residues" evidence="1">
    <location>
        <begin position="101"/>
        <end position="113"/>
    </location>
</feature>
<proteinExistence type="predicted"/>
<evidence type="ECO:0000313" key="2">
    <source>
        <dbReference type="EMBL" id="TFK99704.1"/>
    </source>
</evidence>
<feature type="compositionally biased region" description="Low complexity" evidence="1">
    <location>
        <begin position="385"/>
        <end position="405"/>
    </location>
</feature>
<dbReference type="OrthoDB" id="5396103at2759"/>
<dbReference type="Proteomes" id="UP000305067">
    <property type="component" value="Unassembled WGS sequence"/>
</dbReference>
<reference evidence="2 3" key="1">
    <citation type="journal article" date="2019" name="Nat. Ecol. Evol.">
        <title>Megaphylogeny resolves global patterns of mushroom evolution.</title>
        <authorList>
            <person name="Varga T."/>
            <person name="Krizsan K."/>
            <person name="Foldi C."/>
            <person name="Dima B."/>
            <person name="Sanchez-Garcia M."/>
            <person name="Sanchez-Ramirez S."/>
            <person name="Szollosi G.J."/>
            <person name="Szarkandi J.G."/>
            <person name="Papp V."/>
            <person name="Albert L."/>
            <person name="Andreopoulos W."/>
            <person name="Angelini C."/>
            <person name="Antonin V."/>
            <person name="Barry K.W."/>
            <person name="Bougher N.L."/>
            <person name="Buchanan P."/>
            <person name="Buyck B."/>
            <person name="Bense V."/>
            <person name="Catcheside P."/>
            <person name="Chovatia M."/>
            <person name="Cooper J."/>
            <person name="Damon W."/>
            <person name="Desjardin D."/>
            <person name="Finy P."/>
            <person name="Geml J."/>
            <person name="Haridas S."/>
            <person name="Hughes K."/>
            <person name="Justo A."/>
            <person name="Karasinski D."/>
            <person name="Kautmanova I."/>
            <person name="Kiss B."/>
            <person name="Kocsube S."/>
            <person name="Kotiranta H."/>
            <person name="LaButti K.M."/>
            <person name="Lechner B.E."/>
            <person name="Liimatainen K."/>
            <person name="Lipzen A."/>
            <person name="Lukacs Z."/>
            <person name="Mihaltcheva S."/>
            <person name="Morgado L.N."/>
            <person name="Niskanen T."/>
            <person name="Noordeloos M.E."/>
            <person name="Ohm R.A."/>
            <person name="Ortiz-Santana B."/>
            <person name="Ovrebo C."/>
            <person name="Racz N."/>
            <person name="Riley R."/>
            <person name="Savchenko A."/>
            <person name="Shiryaev A."/>
            <person name="Soop K."/>
            <person name="Spirin V."/>
            <person name="Szebenyi C."/>
            <person name="Tomsovsky M."/>
            <person name="Tulloss R.E."/>
            <person name="Uehling J."/>
            <person name="Grigoriev I.V."/>
            <person name="Vagvolgyi C."/>
            <person name="Papp T."/>
            <person name="Martin F.M."/>
            <person name="Miettinen O."/>
            <person name="Hibbett D.S."/>
            <person name="Nagy L.G."/>
        </authorList>
    </citation>
    <scope>NUCLEOTIDE SEQUENCE [LARGE SCALE GENOMIC DNA]</scope>
    <source>
        <strain evidence="2 3">CBS 309.79</strain>
    </source>
</reference>
<evidence type="ECO:0000313" key="3">
    <source>
        <dbReference type="Proteomes" id="UP000305067"/>
    </source>
</evidence>
<feature type="compositionally biased region" description="Polar residues" evidence="1">
    <location>
        <begin position="420"/>
        <end position="429"/>
    </location>
</feature>